<dbReference type="KEGG" id="dfc:DFI_01860"/>
<keyword evidence="2" id="KW-1185">Reference proteome</keyword>
<sequence length="140" mass="15589">MEENLPAGGPTDMDDGTVTLQFLQLSVRALAQPASVQVISTGHSPIAGDELAIDFDSWYVPALRDGCLEDCQPSQLAALKRLDATLADMTQLQDQKLWLTDALFENHWWSRVRAEARQVIELMSWPEDPPEPPLIIHVPD</sequence>
<evidence type="ECO:0000313" key="2">
    <source>
        <dbReference type="Proteomes" id="UP000259030"/>
    </source>
</evidence>
<organism evidence="1 2">
    <name type="scientific">Deinococcus ficus</name>
    <dbReference type="NCBI Taxonomy" id="317577"/>
    <lineage>
        <taxon>Bacteria</taxon>
        <taxon>Thermotogati</taxon>
        <taxon>Deinococcota</taxon>
        <taxon>Deinococci</taxon>
        <taxon>Deinococcales</taxon>
        <taxon>Deinococcaceae</taxon>
        <taxon>Deinococcus</taxon>
    </lineage>
</organism>
<dbReference type="Proteomes" id="UP000259030">
    <property type="component" value="Chromosome"/>
</dbReference>
<dbReference type="STRING" id="317577.GCA_000419625_00773"/>
<gene>
    <name evidence="1" type="ORF">DFI_01860</name>
</gene>
<name>A0A221STF0_9DEIO</name>
<dbReference type="RefSeq" id="WP_118375817.1">
    <property type="nucleotide sequence ID" value="NZ_CP021081.1"/>
</dbReference>
<proteinExistence type="predicted"/>
<reference evidence="1 2" key="1">
    <citation type="submission" date="2017-05" db="EMBL/GenBank/DDBJ databases">
        <title>The complete genome sequence of Deinococcus ficus isolated from the rhizosphere of the Ficus religiosa L. in Taiwan.</title>
        <authorList>
            <person name="Wu K.-M."/>
            <person name="Liao T.-L."/>
            <person name="Liu Y.-M."/>
            <person name="Young C.-C."/>
            <person name="Tsai S.-F."/>
        </authorList>
    </citation>
    <scope>NUCLEOTIDE SEQUENCE [LARGE SCALE GENOMIC DNA]</scope>
    <source>
        <strain evidence="1 2">CC-FR2-10</strain>
    </source>
</reference>
<dbReference type="EMBL" id="CP021081">
    <property type="protein sequence ID" value="ASN79914.1"/>
    <property type="molecule type" value="Genomic_DNA"/>
</dbReference>
<evidence type="ECO:0000313" key="1">
    <source>
        <dbReference type="EMBL" id="ASN79914.1"/>
    </source>
</evidence>
<accession>A0A221STF0</accession>
<dbReference type="AlphaFoldDB" id="A0A221STF0"/>
<protein>
    <submittedName>
        <fullName evidence="1">Uncharacterized protein</fullName>
    </submittedName>
</protein>